<protein>
    <submittedName>
        <fullName evidence="6">FxsB family radical SAM/SPASM domain protein</fullName>
    </submittedName>
</protein>
<comment type="caution">
    <text evidence="6">The sequence shown here is derived from an EMBL/GenBank/DDBJ whole genome shotgun (WGS) entry which is preliminary data.</text>
</comment>
<evidence type="ECO:0000259" key="5">
    <source>
        <dbReference type="PROSITE" id="PS51918"/>
    </source>
</evidence>
<dbReference type="AlphaFoldDB" id="A0A4R5B2C6"/>
<proteinExistence type="predicted"/>
<evidence type="ECO:0000256" key="2">
    <source>
        <dbReference type="ARBA" id="ARBA00022723"/>
    </source>
</evidence>
<dbReference type="Pfam" id="PF04055">
    <property type="entry name" value="Radical_SAM"/>
    <property type="match status" value="1"/>
</dbReference>
<keyword evidence="3" id="KW-0408">Iron</keyword>
<dbReference type="SUPFAM" id="SSF102114">
    <property type="entry name" value="Radical SAM enzymes"/>
    <property type="match status" value="1"/>
</dbReference>
<sequence>MIANGADRYRPGWAPTPFRQYILKVHGRCNLRCRYCYLYTMADQRWRARPPAMPAAVAERAAARIGEHVRAHGLDEITVVLHGGEPLLAGLDGLARTVRTVRAEVADAAHVDFSVQTNGTLLDRDFLTLFDRLGVRVGVSLDGTAATHDRFRPHGRRGSHALVTRGLAELTAPRFRHLFSGLLCVVDVDSDPLETYAALLAHRPPTVDLLLPHATWSAPPAAPPERYADWLIGVFDAWFGAPAPPTRIRLFEEIVNVLLGGGSAVEGIGTTPTGMIVVETDGGIEQSDTLSVAFEGAADLGLDVEHHDFDAALRHPRTVVRQLGAAGIPTPCRPCRWAGACGGGMYAHRYRAGAGFDHRSVYCTALDRLFEHVHGALTAGLTARRREREKQHTAEARH</sequence>
<feature type="domain" description="Radical SAM core" evidence="5">
    <location>
        <begin position="15"/>
        <end position="252"/>
    </location>
</feature>
<dbReference type="RefSeq" id="WP_131898050.1">
    <property type="nucleotide sequence ID" value="NZ_SMKU01000164.1"/>
</dbReference>
<dbReference type="PROSITE" id="PS51918">
    <property type="entry name" value="RADICAL_SAM"/>
    <property type="match status" value="1"/>
</dbReference>
<dbReference type="GO" id="GO:0046872">
    <property type="term" value="F:metal ion binding"/>
    <property type="evidence" value="ECO:0007669"/>
    <property type="project" value="UniProtKB-KW"/>
</dbReference>
<dbReference type="SFLD" id="SFLDG01072">
    <property type="entry name" value="dehydrogenase_like"/>
    <property type="match status" value="1"/>
</dbReference>
<dbReference type="PANTHER" id="PTHR43273:SF8">
    <property type="entry name" value="RADICAL SAM DOMAIN PROTEIN"/>
    <property type="match status" value="1"/>
</dbReference>
<dbReference type="PANTHER" id="PTHR43273">
    <property type="entry name" value="ANAEROBIC SULFATASE-MATURATING ENZYME HOMOLOG ASLB-RELATED"/>
    <property type="match status" value="1"/>
</dbReference>
<evidence type="ECO:0000256" key="3">
    <source>
        <dbReference type="ARBA" id="ARBA00023004"/>
    </source>
</evidence>
<dbReference type="Gene3D" id="3.20.20.70">
    <property type="entry name" value="Aldolase class I"/>
    <property type="match status" value="1"/>
</dbReference>
<keyword evidence="1" id="KW-0949">S-adenosyl-L-methionine</keyword>
<dbReference type="EMBL" id="SMKU01000164">
    <property type="protein sequence ID" value="TDD79861.1"/>
    <property type="molecule type" value="Genomic_DNA"/>
</dbReference>
<keyword evidence="2" id="KW-0479">Metal-binding</keyword>
<evidence type="ECO:0000313" key="7">
    <source>
        <dbReference type="Proteomes" id="UP000294513"/>
    </source>
</evidence>
<accession>A0A4R5B2C6</accession>
<dbReference type="SFLD" id="SFLDG01067">
    <property type="entry name" value="SPASM/twitch_domain_containing"/>
    <property type="match status" value="1"/>
</dbReference>
<dbReference type="GO" id="GO:0016491">
    <property type="term" value="F:oxidoreductase activity"/>
    <property type="evidence" value="ECO:0007669"/>
    <property type="project" value="InterPro"/>
</dbReference>
<reference evidence="6 7" key="1">
    <citation type="submission" date="2019-03" db="EMBL/GenBank/DDBJ databases">
        <title>Draft genome sequences of novel Actinobacteria.</title>
        <authorList>
            <person name="Sahin N."/>
            <person name="Ay H."/>
            <person name="Saygin H."/>
        </authorList>
    </citation>
    <scope>NUCLEOTIDE SEQUENCE [LARGE SCALE GENOMIC DNA]</scope>
    <source>
        <strain evidence="6 7">H3C3</strain>
    </source>
</reference>
<dbReference type="Proteomes" id="UP000294513">
    <property type="component" value="Unassembled WGS sequence"/>
</dbReference>
<keyword evidence="7" id="KW-1185">Reference proteome</keyword>
<dbReference type="SFLD" id="SFLDS00029">
    <property type="entry name" value="Radical_SAM"/>
    <property type="match status" value="1"/>
</dbReference>
<dbReference type="InterPro" id="IPR013785">
    <property type="entry name" value="Aldolase_TIM"/>
</dbReference>
<organism evidence="6 7">
    <name type="scientific">Actinomadura rubrisoli</name>
    <dbReference type="NCBI Taxonomy" id="2530368"/>
    <lineage>
        <taxon>Bacteria</taxon>
        <taxon>Bacillati</taxon>
        <taxon>Actinomycetota</taxon>
        <taxon>Actinomycetes</taxon>
        <taxon>Streptosporangiales</taxon>
        <taxon>Thermomonosporaceae</taxon>
        <taxon>Actinomadura</taxon>
    </lineage>
</organism>
<evidence type="ECO:0000313" key="6">
    <source>
        <dbReference type="EMBL" id="TDD79861.1"/>
    </source>
</evidence>
<dbReference type="SFLD" id="SFLDG01386">
    <property type="entry name" value="main_SPASM_domain-containing"/>
    <property type="match status" value="1"/>
</dbReference>
<dbReference type="GO" id="GO:0051536">
    <property type="term" value="F:iron-sulfur cluster binding"/>
    <property type="evidence" value="ECO:0007669"/>
    <property type="project" value="UniProtKB-KW"/>
</dbReference>
<name>A0A4R5B2C6_9ACTN</name>
<dbReference type="InterPro" id="IPR058240">
    <property type="entry name" value="rSAM_sf"/>
</dbReference>
<dbReference type="InterPro" id="IPR026335">
    <property type="entry name" value="rSAM_SPASM_FxsB"/>
</dbReference>
<gene>
    <name evidence="6" type="ORF">E1298_26945</name>
</gene>
<dbReference type="OrthoDB" id="9782387at2"/>
<evidence type="ECO:0000256" key="4">
    <source>
        <dbReference type="ARBA" id="ARBA00023014"/>
    </source>
</evidence>
<dbReference type="InterPro" id="IPR023867">
    <property type="entry name" value="Sulphatase_maturase_rSAM"/>
</dbReference>
<keyword evidence="4" id="KW-0411">Iron-sulfur</keyword>
<dbReference type="CDD" id="cd01335">
    <property type="entry name" value="Radical_SAM"/>
    <property type="match status" value="1"/>
</dbReference>
<dbReference type="NCBIfam" id="TIGR04269">
    <property type="entry name" value="SAM_SPASM_FxsB"/>
    <property type="match status" value="1"/>
</dbReference>
<evidence type="ECO:0000256" key="1">
    <source>
        <dbReference type="ARBA" id="ARBA00022691"/>
    </source>
</evidence>
<dbReference type="InterPro" id="IPR007197">
    <property type="entry name" value="rSAM"/>
</dbReference>